<reference evidence="1 2" key="1">
    <citation type="submission" date="2018-10" db="EMBL/GenBank/DDBJ databases">
        <authorList>
            <person name="Chen W.-M."/>
        </authorList>
    </citation>
    <scope>NUCLEOTIDE SEQUENCE [LARGE SCALE GENOMIC DNA]</scope>
    <source>
        <strain evidence="1 2">H-5</strain>
    </source>
</reference>
<organism evidence="1 2">
    <name type="scientific">Pseudomethylobacillus aquaticus</name>
    <dbReference type="NCBI Taxonomy" id="2676064"/>
    <lineage>
        <taxon>Bacteria</taxon>
        <taxon>Pseudomonadati</taxon>
        <taxon>Pseudomonadota</taxon>
        <taxon>Betaproteobacteria</taxon>
        <taxon>Nitrosomonadales</taxon>
        <taxon>Methylophilaceae</taxon>
        <taxon>Pseudomethylobacillus</taxon>
    </lineage>
</organism>
<dbReference type="GO" id="GO:0016114">
    <property type="term" value="P:terpenoid biosynthetic process"/>
    <property type="evidence" value="ECO:0007669"/>
    <property type="project" value="UniProtKB-ARBA"/>
</dbReference>
<evidence type="ECO:0000313" key="1">
    <source>
        <dbReference type="EMBL" id="ROH88180.1"/>
    </source>
</evidence>
<keyword evidence="1" id="KW-0808">Transferase</keyword>
<dbReference type="EC" id="2.5.1.21" evidence="1"/>
<dbReference type="SFLD" id="SFLDS00005">
    <property type="entry name" value="Isoprenoid_Synthase_Type_I"/>
    <property type="match status" value="1"/>
</dbReference>
<dbReference type="SFLD" id="SFLDG01018">
    <property type="entry name" value="Squalene/Phytoene_Synthase_Lik"/>
    <property type="match status" value="1"/>
</dbReference>
<dbReference type="InterPro" id="IPR033904">
    <property type="entry name" value="Trans_IPPS_HH"/>
</dbReference>
<keyword evidence="2" id="KW-1185">Reference proteome</keyword>
<dbReference type="Gene3D" id="1.10.600.10">
    <property type="entry name" value="Farnesyl Diphosphate Synthase"/>
    <property type="match status" value="1"/>
</dbReference>
<accession>A0A3N0V5U4</accession>
<dbReference type="Proteomes" id="UP000275137">
    <property type="component" value="Unassembled WGS sequence"/>
</dbReference>
<evidence type="ECO:0000313" key="2">
    <source>
        <dbReference type="Proteomes" id="UP000275137"/>
    </source>
</evidence>
<dbReference type="PANTHER" id="PTHR31480">
    <property type="entry name" value="BIFUNCTIONAL LYCOPENE CYCLASE/PHYTOENE SYNTHASE"/>
    <property type="match status" value="1"/>
</dbReference>
<dbReference type="EMBL" id="RJVP01000001">
    <property type="protein sequence ID" value="ROH88180.1"/>
    <property type="molecule type" value="Genomic_DNA"/>
</dbReference>
<gene>
    <name evidence="1" type="primary">hpnC</name>
    <name evidence="1" type="ORF">ED236_01530</name>
</gene>
<comment type="caution">
    <text evidence="1">The sequence shown here is derived from an EMBL/GenBank/DDBJ whole genome shotgun (WGS) entry which is preliminary data.</text>
</comment>
<dbReference type="InterPro" id="IPR017827">
    <property type="entry name" value="HSQ_synthase_HpnC"/>
</dbReference>
<sequence>MEDHHTPQQQSFTQAISARLARDHYENFPVASLLLPRRLREPIQLIYSFARQADDFADEGDLSNEERLQLLDGYRNELDRIKAGREPHTALFVALGETIEQHQLPLQPFYDLLSAFSQDVTKQRYADFGELMSYCRWSANPVGRLLLHLYGEATPRNIGMADAVCSSLQIINFLQDVNVDYKKGRIYLPQDELKKYGIQEQQIAEGTVTPQWRMLMEFQILRATRLLQSGAPLGMALPGRIGLEMRTIIAGGERILHKLHKTRGDIFAERPVLQTRDWGYMLYRAIRRK</sequence>
<dbReference type="CDD" id="cd00683">
    <property type="entry name" value="Trans_IPPS_HH"/>
    <property type="match status" value="1"/>
</dbReference>
<dbReference type="InterPro" id="IPR002060">
    <property type="entry name" value="Squ/phyt_synthse"/>
</dbReference>
<protein>
    <submittedName>
        <fullName evidence="1">Squalene synthase HpnC</fullName>
        <ecNumber evidence="1">2.5.1.21</ecNumber>
    </submittedName>
</protein>
<dbReference type="InterPro" id="IPR044843">
    <property type="entry name" value="Trans_IPPS_bact-type"/>
</dbReference>
<dbReference type="SUPFAM" id="SSF48576">
    <property type="entry name" value="Terpenoid synthases"/>
    <property type="match status" value="1"/>
</dbReference>
<dbReference type="GO" id="GO:0051996">
    <property type="term" value="F:squalene synthase [NAD(P)H] activity"/>
    <property type="evidence" value="ECO:0007669"/>
    <property type="project" value="UniProtKB-EC"/>
</dbReference>
<dbReference type="InterPro" id="IPR008949">
    <property type="entry name" value="Isoprenoid_synthase_dom_sf"/>
</dbReference>
<dbReference type="AlphaFoldDB" id="A0A3N0V5U4"/>
<dbReference type="RefSeq" id="WP_123236174.1">
    <property type="nucleotide sequence ID" value="NZ_RJVP01000001.1"/>
</dbReference>
<dbReference type="Pfam" id="PF00494">
    <property type="entry name" value="SQS_PSY"/>
    <property type="match status" value="1"/>
</dbReference>
<proteinExistence type="predicted"/>
<dbReference type="NCBIfam" id="TIGR03464">
    <property type="entry name" value="HpnC"/>
    <property type="match status" value="1"/>
</dbReference>
<dbReference type="SFLD" id="SFLDG01212">
    <property type="entry name" value="Phytoene_synthase_like"/>
    <property type="match status" value="1"/>
</dbReference>
<dbReference type="GO" id="GO:0004311">
    <property type="term" value="F:geranylgeranyl diphosphate synthase activity"/>
    <property type="evidence" value="ECO:0007669"/>
    <property type="project" value="InterPro"/>
</dbReference>
<name>A0A3N0V5U4_9PROT</name>